<dbReference type="InterPro" id="IPR003604">
    <property type="entry name" value="Matrin/U1-like-C_Znf_C2H2"/>
</dbReference>
<evidence type="ECO:0000256" key="1">
    <source>
        <dbReference type="SAM" id="Coils"/>
    </source>
</evidence>
<reference evidence="4" key="2">
    <citation type="journal article" date="2008" name="Genome Biol.">
        <title>Improved genome assembly and evidence-based global gene model set for the chordate Ciona intestinalis: new insight into intron and operon populations.</title>
        <authorList>
            <person name="Satou Y."/>
            <person name="Mineta K."/>
            <person name="Ogasawara M."/>
            <person name="Sasakura Y."/>
            <person name="Shoguchi E."/>
            <person name="Ueno K."/>
            <person name="Yamada L."/>
            <person name="Matsumoto J."/>
            <person name="Wasserscheid J."/>
            <person name="Dewar K."/>
            <person name="Wiley G.B."/>
            <person name="Macmil S.L."/>
            <person name="Roe B.A."/>
            <person name="Zeller R.W."/>
            <person name="Hastings K.E."/>
            <person name="Lemaire P."/>
            <person name="Lindquist E."/>
            <person name="Endo T."/>
            <person name="Hotta K."/>
            <person name="Inaba K."/>
        </authorList>
    </citation>
    <scope>NUCLEOTIDE SEQUENCE [LARGE SCALE GENOMIC DNA]</scope>
    <source>
        <strain evidence="4">wild type</strain>
    </source>
</reference>
<dbReference type="HOGENOM" id="CLU_344388_0_0_1"/>
<keyword evidence="1" id="KW-0175">Coiled coil</keyword>
<feature type="compositionally biased region" description="Basic and acidic residues" evidence="2">
    <location>
        <begin position="651"/>
        <end position="688"/>
    </location>
</feature>
<dbReference type="Gene3D" id="3.30.160.60">
    <property type="entry name" value="Classic Zinc Finger"/>
    <property type="match status" value="1"/>
</dbReference>
<dbReference type="PROSITE" id="PS00028">
    <property type="entry name" value="ZINC_FINGER_C2H2_1"/>
    <property type="match status" value="1"/>
</dbReference>
<dbReference type="InterPro" id="IPR036236">
    <property type="entry name" value="Znf_C2H2_sf"/>
</dbReference>
<dbReference type="AlphaFoldDB" id="F6PMI7"/>
<name>F6PMI7_CIOIN</name>
<organism evidence="4 5">
    <name type="scientific">Ciona intestinalis</name>
    <name type="common">Transparent sea squirt</name>
    <name type="synonym">Ascidia intestinalis</name>
    <dbReference type="NCBI Taxonomy" id="7719"/>
    <lineage>
        <taxon>Eukaryota</taxon>
        <taxon>Metazoa</taxon>
        <taxon>Chordata</taxon>
        <taxon>Tunicata</taxon>
        <taxon>Ascidiacea</taxon>
        <taxon>Phlebobranchia</taxon>
        <taxon>Cionidae</taxon>
        <taxon>Ciona</taxon>
    </lineage>
</organism>
<dbReference type="GO" id="GO:0003727">
    <property type="term" value="F:single-stranded RNA binding"/>
    <property type="evidence" value="ECO:0000318"/>
    <property type="project" value="GO_Central"/>
</dbReference>
<dbReference type="SMART" id="SM00451">
    <property type="entry name" value="ZnF_U1"/>
    <property type="match status" value="2"/>
</dbReference>
<dbReference type="Proteomes" id="UP000008144">
    <property type="component" value="Chromosome 1"/>
</dbReference>
<reference evidence="4" key="4">
    <citation type="submission" date="2025-09" db="UniProtKB">
        <authorList>
            <consortium name="Ensembl"/>
        </authorList>
    </citation>
    <scope>IDENTIFICATION</scope>
</reference>
<proteinExistence type="predicted"/>
<feature type="compositionally biased region" description="Basic and acidic residues" evidence="2">
    <location>
        <begin position="769"/>
        <end position="822"/>
    </location>
</feature>
<dbReference type="SUPFAM" id="SSF57667">
    <property type="entry name" value="beta-beta-alpha zinc fingers"/>
    <property type="match status" value="1"/>
</dbReference>
<reference evidence="4" key="3">
    <citation type="submission" date="2025-08" db="UniProtKB">
        <authorList>
            <consortium name="Ensembl"/>
        </authorList>
    </citation>
    <scope>IDENTIFICATION</scope>
</reference>
<evidence type="ECO:0000313" key="4">
    <source>
        <dbReference type="Ensembl" id="ENSCINP00000025081.2"/>
    </source>
</evidence>
<feature type="coiled-coil region" evidence="1">
    <location>
        <begin position="269"/>
        <end position="296"/>
    </location>
</feature>
<protein>
    <recommendedName>
        <fullName evidence="3">C2H2-type domain-containing protein</fullName>
    </recommendedName>
</protein>
<evidence type="ECO:0000259" key="3">
    <source>
        <dbReference type="PROSITE" id="PS00028"/>
    </source>
</evidence>
<dbReference type="GO" id="GO:0008270">
    <property type="term" value="F:zinc ion binding"/>
    <property type="evidence" value="ECO:0007669"/>
    <property type="project" value="InterPro"/>
</dbReference>
<evidence type="ECO:0000313" key="5">
    <source>
        <dbReference type="Proteomes" id="UP000008144"/>
    </source>
</evidence>
<dbReference type="PANTHER" id="PTHR45762">
    <property type="entry name" value="ZINC FINGER RNA-BINDING PROTEIN"/>
    <property type="match status" value="1"/>
</dbReference>
<evidence type="ECO:0000256" key="2">
    <source>
        <dbReference type="SAM" id="MobiDB-lite"/>
    </source>
</evidence>
<dbReference type="OMA" id="FHGPPMN"/>
<feature type="compositionally biased region" description="Basic and acidic residues" evidence="2">
    <location>
        <begin position="694"/>
        <end position="723"/>
    </location>
</feature>
<keyword evidence="5" id="KW-1185">Reference proteome</keyword>
<sequence>FDYVVTVVLENLFIEKHHKYYSNLLNPGIWTLGVHKESKFCEKMEEYYDDDRDEYAGLMDFGSTYYCKVCDISCSGQSALDTHYAGKKHNKILRKKGLAVMDLSSNSFKTITTNVLENREESTAQQNFHSLAKEEPVIGLEYVVEYRRKDGDGAITFFCELCNVASDSNIVYDHVCSTKHRVKYMKQHHFDRYKAVTGYPNYIKQSNSTLSEKAFFHAKIIMGLYGGPEVIASVQVRENENGKIGQQPCDIVVPFKKPIPINGIDDINLSQKEQELREKEEELNRREELLQQRKQVDPLALLNQSIYDKIVKKIPGVVPKPGTNEFLPPVSHDVVHEPSHEQFHEKPPNVHEKPWFEHEDRAGPAVKNFHGPPMNDFHGPPMNNFHGPPMNNFHEMHHPHDHRPRFMNRPRHNFPQNGPNMGRFPFYAPPPRRNFFPHGPRPPREFFHHERDMRYHGPPRPMRPPPPHFLRGPHPHDFLPRDYDPVSHELQVSREREEHQNRLVIDYLLSTFDDHGLEREIILQMNNVERKQLYLLVVERKNYKDNLARMRDNMRQMGTVLSKPEEEKREKMENLLVQVKREIRDLVTTTMSKYKDPLQPSTTRRRSPSIERHESRSRKRSPSIDRYDPCNSPRRGSPRRHRETRNSVSPDRYRTKDSRKYRRSPERGRRYRKYSDCDLERGSRDRTPPRRSRERYNDRERPRRDERDSPEDRRGFPQDDVPLKRHRSNSIIDVNTKSGVTDALEKIKMALQNQPAVQAALAVWSGKADSSKSTDYESKSQIEDRSNIRKEQNEYEFRENVDFEQPKNRDRPRKLQHDNYRW</sequence>
<dbReference type="Ensembl" id="ENSCINT00000025327.2">
    <property type="protein sequence ID" value="ENSCINP00000025081.2"/>
    <property type="gene ID" value="ENSCING00000013724.2"/>
</dbReference>
<feature type="domain" description="C2H2-type" evidence="3">
    <location>
        <begin position="67"/>
        <end position="89"/>
    </location>
</feature>
<accession>F6PMI7</accession>
<dbReference type="EMBL" id="EAAA01000146">
    <property type="status" value="NOT_ANNOTATED_CDS"/>
    <property type="molecule type" value="Genomic_DNA"/>
</dbReference>
<dbReference type="GeneTree" id="ENSGT00530000068739"/>
<dbReference type="Pfam" id="PF12874">
    <property type="entry name" value="zf-met"/>
    <property type="match status" value="1"/>
</dbReference>
<feature type="region of interest" description="Disordered" evidence="2">
    <location>
        <begin position="765"/>
        <end position="822"/>
    </location>
</feature>
<dbReference type="InterPro" id="IPR013087">
    <property type="entry name" value="Znf_C2H2_type"/>
</dbReference>
<reference evidence="5" key="1">
    <citation type="journal article" date="2002" name="Science">
        <title>The draft genome of Ciona intestinalis: insights into chordate and vertebrate origins.</title>
        <authorList>
            <person name="Dehal P."/>
            <person name="Satou Y."/>
            <person name="Campbell R.K."/>
            <person name="Chapman J."/>
            <person name="Degnan B."/>
            <person name="De Tomaso A."/>
            <person name="Davidson B."/>
            <person name="Di Gregorio A."/>
            <person name="Gelpke M."/>
            <person name="Goodstein D.M."/>
            <person name="Harafuji N."/>
            <person name="Hastings K.E."/>
            <person name="Ho I."/>
            <person name="Hotta K."/>
            <person name="Huang W."/>
            <person name="Kawashima T."/>
            <person name="Lemaire P."/>
            <person name="Martinez D."/>
            <person name="Meinertzhagen I.A."/>
            <person name="Necula S."/>
            <person name="Nonaka M."/>
            <person name="Putnam N."/>
            <person name="Rash S."/>
            <person name="Saiga H."/>
            <person name="Satake M."/>
            <person name="Terry A."/>
            <person name="Yamada L."/>
            <person name="Wang H.G."/>
            <person name="Awazu S."/>
            <person name="Azumi K."/>
            <person name="Boore J."/>
            <person name="Branno M."/>
            <person name="Chin-Bow S."/>
            <person name="DeSantis R."/>
            <person name="Doyle S."/>
            <person name="Francino P."/>
            <person name="Keys D.N."/>
            <person name="Haga S."/>
            <person name="Hayashi H."/>
            <person name="Hino K."/>
            <person name="Imai K.S."/>
            <person name="Inaba K."/>
            <person name="Kano S."/>
            <person name="Kobayashi K."/>
            <person name="Kobayashi M."/>
            <person name="Lee B.I."/>
            <person name="Makabe K.W."/>
            <person name="Manohar C."/>
            <person name="Matassi G."/>
            <person name="Medina M."/>
            <person name="Mochizuki Y."/>
            <person name="Mount S."/>
            <person name="Morishita T."/>
            <person name="Miura S."/>
            <person name="Nakayama A."/>
            <person name="Nishizaka S."/>
            <person name="Nomoto H."/>
            <person name="Ohta F."/>
            <person name="Oishi K."/>
            <person name="Rigoutsos I."/>
            <person name="Sano M."/>
            <person name="Sasaki A."/>
            <person name="Sasakura Y."/>
            <person name="Shoguchi E."/>
            <person name="Shin-i T."/>
            <person name="Spagnuolo A."/>
            <person name="Stainier D."/>
            <person name="Suzuki M.M."/>
            <person name="Tassy O."/>
            <person name="Takatori N."/>
            <person name="Tokuoka M."/>
            <person name="Yagi K."/>
            <person name="Yoshizaki F."/>
            <person name="Wada S."/>
            <person name="Zhang C."/>
            <person name="Hyatt P.D."/>
            <person name="Larimer F."/>
            <person name="Detter C."/>
            <person name="Doggett N."/>
            <person name="Glavina T."/>
            <person name="Hawkins T."/>
            <person name="Richardson P."/>
            <person name="Lucas S."/>
            <person name="Kohara Y."/>
            <person name="Levine M."/>
            <person name="Satoh N."/>
            <person name="Rokhsar D.S."/>
        </authorList>
    </citation>
    <scope>NUCLEOTIDE SEQUENCE [LARGE SCALE GENOMIC DNA]</scope>
</reference>
<dbReference type="PANTHER" id="PTHR45762:SF3">
    <property type="entry name" value="ZINC-FINGER PROTEIN AT 72D, ISOFORM B"/>
    <property type="match status" value="1"/>
</dbReference>
<dbReference type="GO" id="GO:0003725">
    <property type="term" value="F:double-stranded RNA binding"/>
    <property type="evidence" value="ECO:0000318"/>
    <property type="project" value="GO_Central"/>
</dbReference>
<gene>
    <name evidence="4" type="primary">zf(u1like)-5</name>
</gene>
<feature type="region of interest" description="Disordered" evidence="2">
    <location>
        <begin position="590"/>
        <end position="732"/>
    </location>
</feature>
<dbReference type="InParanoid" id="F6PMI7"/>